<dbReference type="CDD" id="cd00038">
    <property type="entry name" value="CAP_ED"/>
    <property type="match status" value="1"/>
</dbReference>
<accession>A0A1K1PIP8</accession>
<dbReference type="Proteomes" id="UP000183257">
    <property type="component" value="Unassembled WGS sequence"/>
</dbReference>
<dbReference type="RefSeq" id="WP_072303541.1">
    <property type="nucleotide sequence ID" value="NZ_FPIY01000002.1"/>
</dbReference>
<dbReference type="Gene3D" id="2.60.120.10">
    <property type="entry name" value="Jelly Rolls"/>
    <property type="match status" value="1"/>
</dbReference>
<proteinExistence type="predicted"/>
<name>A0A1K1PIP8_9FLAO</name>
<dbReference type="GO" id="GO:0016301">
    <property type="term" value="F:kinase activity"/>
    <property type="evidence" value="ECO:0007669"/>
    <property type="project" value="UniProtKB-KW"/>
</dbReference>
<keyword evidence="3" id="KW-1185">Reference proteome</keyword>
<dbReference type="InterPro" id="IPR014710">
    <property type="entry name" value="RmlC-like_jellyroll"/>
</dbReference>
<dbReference type="InterPro" id="IPR000595">
    <property type="entry name" value="cNMP-bd_dom"/>
</dbReference>
<organism evidence="2 3">
    <name type="scientific">Cellulophaga fucicola</name>
    <dbReference type="NCBI Taxonomy" id="76595"/>
    <lineage>
        <taxon>Bacteria</taxon>
        <taxon>Pseudomonadati</taxon>
        <taxon>Bacteroidota</taxon>
        <taxon>Flavobacteriia</taxon>
        <taxon>Flavobacteriales</taxon>
        <taxon>Flavobacteriaceae</taxon>
        <taxon>Cellulophaga</taxon>
    </lineage>
</organism>
<evidence type="ECO:0000313" key="2">
    <source>
        <dbReference type="EMBL" id="SFW47317.1"/>
    </source>
</evidence>
<reference evidence="3" key="1">
    <citation type="submission" date="2016-11" db="EMBL/GenBank/DDBJ databases">
        <authorList>
            <person name="Varghese N."/>
            <person name="Submissions S."/>
        </authorList>
    </citation>
    <scope>NUCLEOTIDE SEQUENCE [LARGE SCALE GENOMIC DNA]</scope>
    <source>
        <strain evidence="3">DSM 24786</strain>
    </source>
</reference>
<gene>
    <name evidence="2" type="ORF">SAMN05660313_01910</name>
</gene>
<sequence length="193" mass="22575">MSLDLLKQNITNNCKLSAKELDHFSASFYSKSIAKKEYLLQQGEICKFEGYVTKGCFRVFTIDQQGKEHVLYFAVKDWWITDIDSFTNQNTSFLSIQALEDSKVLLINHTDKERVYKEIPAVEKLFRIMTQKTLVSLQRRMIRNLSETADERYLNFIDTYPEIAQKLTNLQLASYLGISHEFLSKIRNKIVLK</sequence>
<dbReference type="AlphaFoldDB" id="A0A1K1PIP8"/>
<dbReference type="EMBL" id="FPIY01000002">
    <property type="protein sequence ID" value="SFW47317.1"/>
    <property type="molecule type" value="Genomic_DNA"/>
</dbReference>
<keyword evidence="2" id="KW-0808">Transferase</keyword>
<keyword evidence="2" id="KW-0418">Kinase</keyword>
<dbReference type="OrthoDB" id="1092431at2"/>
<dbReference type="SUPFAM" id="SSF51206">
    <property type="entry name" value="cAMP-binding domain-like"/>
    <property type="match status" value="1"/>
</dbReference>
<evidence type="ECO:0000313" key="3">
    <source>
        <dbReference type="Proteomes" id="UP000183257"/>
    </source>
</evidence>
<feature type="domain" description="Cyclic nucleotide-binding" evidence="1">
    <location>
        <begin position="31"/>
        <end position="116"/>
    </location>
</feature>
<dbReference type="Pfam" id="PF00027">
    <property type="entry name" value="cNMP_binding"/>
    <property type="match status" value="1"/>
</dbReference>
<dbReference type="InterPro" id="IPR018490">
    <property type="entry name" value="cNMP-bd_dom_sf"/>
</dbReference>
<protein>
    <submittedName>
        <fullName evidence="2">cAMP-binding domain of CRP or a regulatory subunit of cAMP-dependent protein kinases</fullName>
    </submittedName>
</protein>
<dbReference type="STRING" id="76595.SAMN05660313_01910"/>
<evidence type="ECO:0000259" key="1">
    <source>
        <dbReference type="Pfam" id="PF00027"/>
    </source>
</evidence>